<dbReference type="Proteomes" id="UP001500596">
    <property type="component" value="Unassembled WGS sequence"/>
</dbReference>
<proteinExistence type="predicted"/>
<reference evidence="3 4" key="1">
    <citation type="journal article" date="2019" name="Int. J. Syst. Evol. Microbiol.">
        <title>The Global Catalogue of Microorganisms (GCM) 10K type strain sequencing project: providing services to taxonomists for standard genome sequencing and annotation.</title>
        <authorList>
            <consortium name="The Broad Institute Genomics Platform"/>
            <consortium name="The Broad Institute Genome Sequencing Center for Infectious Disease"/>
            <person name="Wu L."/>
            <person name="Ma J."/>
        </authorList>
    </citation>
    <scope>NUCLEOTIDE SEQUENCE [LARGE SCALE GENOMIC DNA]</scope>
    <source>
        <strain evidence="3 4">JCM 15575</strain>
    </source>
</reference>
<gene>
    <name evidence="3" type="ORF">GCM10009807_24250</name>
</gene>
<name>A0ABN2H031_9MICO</name>
<evidence type="ECO:0000256" key="1">
    <source>
        <dbReference type="SAM" id="MobiDB-lite"/>
    </source>
</evidence>
<dbReference type="EMBL" id="BAAAPK010000001">
    <property type="protein sequence ID" value="GAA1679541.1"/>
    <property type="molecule type" value="Genomic_DNA"/>
</dbReference>
<keyword evidence="4" id="KW-1185">Reference proteome</keyword>
<evidence type="ECO:0000256" key="2">
    <source>
        <dbReference type="SAM" id="Phobius"/>
    </source>
</evidence>
<keyword evidence="2" id="KW-1133">Transmembrane helix</keyword>
<sequence length="247" mass="28283">MSERHRHAIPDTLDGVPAPTPTPADEIADVLGDLVSLLDDRLTPDPLIDYFAPIATIVLAVAAVAVAVFSWRTARRANSIVEEHREEDRTAKEARFRRGIAVDMRDWATQAVWRARFGVYFETKDDDGRDVWDRKHRIEARLEREGEENGLRLMNLMHRRIVERNFKAESMTMEERAMAMHPSRINEGQDELLPLVKAWSIQPSSIETELQAEETGEAVKNRARLEALRRTIDRHDAEADTKPNDNL</sequence>
<protein>
    <recommendedName>
        <fullName evidence="5">DUF4129 domain-containing protein</fullName>
    </recommendedName>
</protein>
<evidence type="ECO:0008006" key="5">
    <source>
        <dbReference type="Google" id="ProtNLM"/>
    </source>
</evidence>
<organism evidence="3 4">
    <name type="scientific">Microbacterium lacus</name>
    <dbReference type="NCBI Taxonomy" id="415217"/>
    <lineage>
        <taxon>Bacteria</taxon>
        <taxon>Bacillati</taxon>
        <taxon>Actinomycetota</taxon>
        <taxon>Actinomycetes</taxon>
        <taxon>Micrococcales</taxon>
        <taxon>Microbacteriaceae</taxon>
        <taxon>Microbacterium</taxon>
    </lineage>
</organism>
<evidence type="ECO:0000313" key="4">
    <source>
        <dbReference type="Proteomes" id="UP001500596"/>
    </source>
</evidence>
<feature type="region of interest" description="Disordered" evidence="1">
    <location>
        <begin position="1"/>
        <end position="22"/>
    </location>
</feature>
<keyword evidence="2" id="KW-0472">Membrane</keyword>
<evidence type="ECO:0000313" key="3">
    <source>
        <dbReference type="EMBL" id="GAA1679541.1"/>
    </source>
</evidence>
<feature type="transmembrane region" description="Helical" evidence="2">
    <location>
        <begin position="50"/>
        <end position="71"/>
    </location>
</feature>
<accession>A0ABN2H031</accession>
<keyword evidence="2" id="KW-0812">Transmembrane</keyword>
<comment type="caution">
    <text evidence="3">The sequence shown here is derived from an EMBL/GenBank/DDBJ whole genome shotgun (WGS) entry which is preliminary data.</text>
</comment>